<gene>
    <name evidence="1" type="ORF">HTY61_04905</name>
</gene>
<dbReference type="EMBL" id="CP054836">
    <property type="protein sequence ID" value="QKV17843.1"/>
    <property type="molecule type" value="Genomic_DNA"/>
</dbReference>
<evidence type="ECO:0000313" key="2">
    <source>
        <dbReference type="Proteomes" id="UP000509367"/>
    </source>
</evidence>
<reference evidence="1 2" key="1">
    <citation type="submission" date="2020-06" db="EMBL/GenBank/DDBJ databases">
        <title>Oricola thermophila sp. nov. isolated from a tidal sediments.</title>
        <authorList>
            <person name="Kwon K.K."/>
            <person name="Yang S.-H."/>
            <person name="Park M.-J."/>
        </authorList>
    </citation>
    <scope>NUCLEOTIDE SEQUENCE [LARGE SCALE GENOMIC DNA]</scope>
    <source>
        <strain evidence="1 2">MEBiC13590</strain>
    </source>
</reference>
<evidence type="ECO:0000313" key="1">
    <source>
        <dbReference type="EMBL" id="QKV17843.1"/>
    </source>
</evidence>
<dbReference type="KEGG" id="orm:HTY61_04905"/>
<protein>
    <submittedName>
        <fullName evidence="1">Uncharacterized protein</fullName>
    </submittedName>
</protein>
<dbReference type="RefSeq" id="WP_175275740.1">
    <property type="nucleotide sequence ID" value="NZ_CP054836.1"/>
</dbReference>
<proteinExistence type="predicted"/>
<organism evidence="1 2">
    <name type="scientific">Oricola thermophila</name>
    <dbReference type="NCBI Taxonomy" id="2742145"/>
    <lineage>
        <taxon>Bacteria</taxon>
        <taxon>Pseudomonadati</taxon>
        <taxon>Pseudomonadota</taxon>
        <taxon>Alphaproteobacteria</taxon>
        <taxon>Hyphomicrobiales</taxon>
        <taxon>Ahrensiaceae</taxon>
        <taxon>Oricola</taxon>
    </lineage>
</organism>
<keyword evidence="2" id="KW-1185">Reference proteome</keyword>
<dbReference type="Proteomes" id="UP000509367">
    <property type="component" value="Chromosome"/>
</dbReference>
<name>A0A6N1VBB4_9HYPH</name>
<dbReference type="AlphaFoldDB" id="A0A6N1VBB4"/>
<sequence>MNPIEMLKPHQIETLQNAFGDRWEAEVAFYARAYGPDFVKKLFPKTDSFRDRWNIHKSEWARVKFKARVKKVVKAAEEAGREINRIYISPQFGSVYIDLVIPNDELDVETIRVSDHERTSADHPNPDFNIFDASSFKDAVERLAK</sequence>
<accession>A0A6N1VBB4</accession>